<dbReference type="SUPFAM" id="SSF53271">
    <property type="entry name" value="PRTase-like"/>
    <property type="match status" value="1"/>
</dbReference>
<dbReference type="InterPro" id="IPR005765">
    <property type="entry name" value="UPRT"/>
</dbReference>
<dbReference type="Pfam" id="PF14681">
    <property type="entry name" value="UPRTase"/>
    <property type="match status" value="1"/>
</dbReference>
<evidence type="ECO:0000313" key="17">
    <source>
        <dbReference type="EMBL" id="QNN47181.1"/>
    </source>
</evidence>
<comment type="catalytic activity">
    <reaction evidence="11 15">
        <text>UMP + diphosphate = 5-phospho-alpha-D-ribose 1-diphosphate + uracil</text>
        <dbReference type="Rhea" id="RHEA:13017"/>
        <dbReference type="ChEBI" id="CHEBI:17568"/>
        <dbReference type="ChEBI" id="CHEBI:33019"/>
        <dbReference type="ChEBI" id="CHEBI:57865"/>
        <dbReference type="ChEBI" id="CHEBI:58017"/>
        <dbReference type="EC" id="2.4.2.9"/>
    </reaction>
</comment>
<reference evidence="17 18" key="1">
    <citation type="submission" date="2020-08" db="EMBL/GenBank/DDBJ databases">
        <title>Genome sequence of Thermomonas brevis KACC 16975T.</title>
        <authorList>
            <person name="Hyun D.-W."/>
            <person name="Bae J.-W."/>
        </authorList>
    </citation>
    <scope>NUCLEOTIDE SEQUENCE [LARGE SCALE GENOMIC DNA]</scope>
    <source>
        <strain evidence="17 18">KACC 16975</strain>
    </source>
</reference>
<dbReference type="RefSeq" id="WP_187570928.1">
    <property type="nucleotide sequence ID" value="NZ_CP060711.1"/>
</dbReference>
<dbReference type="EMBL" id="CP060711">
    <property type="protein sequence ID" value="QNN47181.1"/>
    <property type="molecule type" value="Genomic_DNA"/>
</dbReference>
<evidence type="ECO:0000256" key="12">
    <source>
        <dbReference type="ARBA" id="ARBA00056901"/>
    </source>
</evidence>
<keyword evidence="5 15" id="KW-0328">Glycosyltransferase</keyword>
<dbReference type="GO" id="GO:0005737">
    <property type="term" value="C:cytoplasm"/>
    <property type="evidence" value="ECO:0007669"/>
    <property type="project" value="UniProtKB-ARBA"/>
</dbReference>
<evidence type="ECO:0000256" key="2">
    <source>
        <dbReference type="ARBA" id="ARBA00009516"/>
    </source>
</evidence>
<comment type="similarity">
    <text evidence="2 15">Belongs to the UPRTase family.</text>
</comment>
<evidence type="ECO:0000256" key="8">
    <source>
        <dbReference type="ARBA" id="ARBA00022842"/>
    </source>
</evidence>
<keyword evidence="18" id="KW-1185">Reference proteome</keyword>
<dbReference type="KEGG" id="tbv:H9L17_03225"/>
<dbReference type="NCBIfam" id="NF001097">
    <property type="entry name" value="PRK00129.1"/>
    <property type="match status" value="1"/>
</dbReference>
<evidence type="ECO:0000256" key="5">
    <source>
        <dbReference type="ARBA" id="ARBA00022676"/>
    </source>
</evidence>
<dbReference type="NCBIfam" id="TIGR01091">
    <property type="entry name" value="upp"/>
    <property type="match status" value="1"/>
</dbReference>
<dbReference type="InterPro" id="IPR000836">
    <property type="entry name" value="PRTase_dom"/>
</dbReference>
<keyword evidence="6 15" id="KW-0808">Transferase</keyword>
<feature type="binding site" evidence="15">
    <location>
        <position position="103"/>
    </location>
    <ligand>
        <name>5-phospho-alpha-D-ribose 1-diphosphate</name>
        <dbReference type="ChEBI" id="CHEBI:58017"/>
    </ligand>
</feature>
<gene>
    <name evidence="15 17" type="primary">upp</name>
    <name evidence="17" type="ORF">H9L17_03225</name>
</gene>
<dbReference type="InterPro" id="IPR034332">
    <property type="entry name" value="Upp_B"/>
</dbReference>
<feature type="binding site" evidence="15">
    <location>
        <position position="78"/>
    </location>
    <ligand>
        <name>5-phospho-alpha-D-ribose 1-diphosphate</name>
        <dbReference type="ChEBI" id="CHEBI:58017"/>
    </ligand>
</feature>
<dbReference type="GO" id="GO:0044206">
    <property type="term" value="P:UMP salvage"/>
    <property type="evidence" value="ECO:0007669"/>
    <property type="project" value="UniProtKB-UniRule"/>
</dbReference>
<sequence length="210" mass="22814">MKTIAVDHPLVRHKLGKLRDIATDPVHFRQIAGEIAALLAFEATRDLPTEPHVVQTWAGPLTVERVRGEDLTLVPILRAGLGFLPGVQELLPAAPVSVIGLRRNEATHRPEGYYQRLADRMPERTALLIDPMLATGGSAAAAIELLKDAGCTRIKCIFLVAAPEGLRVLEDAHPDIEVYVAAIDERLDENAYIRPGLGDAGDRLFGTPVD</sequence>
<name>A0A7G9QV06_9GAMM</name>
<dbReference type="GO" id="GO:0000287">
    <property type="term" value="F:magnesium ion binding"/>
    <property type="evidence" value="ECO:0007669"/>
    <property type="project" value="UniProtKB-UniRule"/>
</dbReference>
<dbReference type="GO" id="GO:0006223">
    <property type="term" value="P:uracil salvage"/>
    <property type="evidence" value="ECO:0007669"/>
    <property type="project" value="InterPro"/>
</dbReference>
<evidence type="ECO:0000256" key="13">
    <source>
        <dbReference type="ARBA" id="ARBA00072146"/>
    </source>
</evidence>
<evidence type="ECO:0000313" key="18">
    <source>
        <dbReference type="Proteomes" id="UP000515977"/>
    </source>
</evidence>
<evidence type="ECO:0000256" key="7">
    <source>
        <dbReference type="ARBA" id="ARBA00022741"/>
    </source>
</evidence>
<evidence type="ECO:0000256" key="10">
    <source>
        <dbReference type="ARBA" id="ARBA00031082"/>
    </source>
</evidence>
<dbReference type="PANTHER" id="PTHR32315:SF4">
    <property type="entry name" value="URACIL PHOSPHORIBOSYLTRANSFERASE, CHLOROPLASTIC"/>
    <property type="match status" value="1"/>
</dbReference>
<evidence type="ECO:0000256" key="1">
    <source>
        <dbReference type="ARBA" id="ARBA00005180"/>
    </source>
</evidence>
<feature type="binding site" evidence="15">
    <location>
        <begin position="198"/>
        <end position="200"/>
    </location>
    <ligand>
        <name>uracil</name>
        <dbReference type="ChEBI" id="CHEBI:17568"/>
    </ligand>
</feature>
<evidence type="ECO:0000256" key="15">
    <source>
        <dbReference type="HAMAP-Rule" id="MF_01218"/>
    </source>
</evidence>
<dbReference type="Proteomes" id="UP000515977">
    <property type="component" value="Chromosome"/>
</dbReference>
<comment type="cofactor">
    <cofactor evidence="15">
        <name>Mg(2+)</name>
        <dbReference type="ChEBI" id="CHEBI:18420"/>
    </cofactor>
    <text evidence="15">Binds 1 Mg(2+) ion per subunit. The magnesium is bound as Mg-PRPP.</text>
</comment>
<dbReference type="InterPro" id="IPR050054">
    <property type="entry name" value="UPRTase/APRTase"/>
</dbReference>
<feature type="binding site" evidence="15">
    <location>
        <begin position="130"/>
        <end position="138"/>
    </location>
    <ligand>
        <name>5-phospho-alpha-D-ribose 1-diphosphate</name>
        <dbReference type="ChEBI" id="CHEBI:58017"/>
    </ligand>
</feature>
<comment type="pathway">
    <text evidence="1 15">Pyrimidine metabolism; UMP biosynthesis via salvage pathway; UMP from uracil: step 1/1.</text>
</comment>
<dbReference type="InterPro" id="IPR029057">
    <property type="entry name" value="PRTase-like"/>
</dbReference>
<dbReference type="CDD" id="cd06223">
    <property type="entry name" value="PRTases_typeI"/>
    <property type="match status" value="1"/>
</dbReference>
<keyword evidence="9 15" id="KW-0342">GTP-binding</keyword>
<dbReference type="FunFam" id="3.40.50.2020:FF:000003">
    <property type="entry name" value="Uracil phosphoribosyltransferase"/>
    <property type="match status" value="1"/>
</dbReference>
<comment type="activity regulation">
    <text evidence="15">Allosterically activated by GTP.</text>
</comment>
<evidence type="ECO:0000256" key="6">
    <source>
        <dbReference type="ARBA" id="ARBA00022679"/>
    </source>
</evidence>
<dbReference type="Gene3D" id="3.40.50.2020">
    <property type="match status" value="1"/>
</dbReference>
<dbReference type="UniPathway" id="UPA00574">
    <property type="reaction ID" value="UER00636"/>
</dbReference>
<comment type="function">
    <text evidence="12 15">Catalyzes the conversion of uracil and 5-phospho-alpha-D-ribose 1-diphosphate (PRPP) to UMP and diphosphate.</text>
</comment>
<accession>A0A7G9QV06</accession>
<evidence type="ECO:0000259" key="16">
    <source>
        <dbReference type="Pfam" id="PF14681"/>
    </source>
</evidence>
<protein>
    <recommendedName>
        <fullName evidence="13 15">Uracil phosphoribosyltransferase</fullName>
        <ecNumber evidence="3 15">2.4.2.9</ecNumber>
    </recommendedName>
    <alternativeName>
        <fullName evidence="10 15">UMP pyrophosphorylase</fullName>
    </alternativeName>
    <alternativeName>
        <fullName evidence="14 15">UPRTase</fullName>
    </alternativeName>
</protein>
<feature type="binding site" evidence="15">
    <location>
        <position position="199"/>
    </location>
    <ligand>
        <name>5-phospho-alpha-D-ribose 1-diphosphate</name>
        <dbReference type="ChEBI" id="CHEBI:58017"/>
    </ligand>
</feature>
<organism evidence="17 18">
    <name type="scientific">Thermomonas brevis</name>
    <dbReference type="NCBI Taxonomy" id="215691"/>
    <lineage>
        <taxon>Bacteria</taxon>
        <taxon>Pseudomonadati</taxon>
        <taxon>Pseudomonadota</taxon>
        <taxon>Gammaproteobacteria</taxon>
        <taxon>Lysobacterales</taxon>
        <taxon>Lysobacteraceae</taxon>
        <taxon>Thermomonas</taxon>
    </lineage>
</organism>
<dbReference type="GO" id="GO:0005525">
    <property type="term" value="F:GTP binding"/>
    <property type="evidence" value="ECO:0007669"/>
    <property type="project" value="UniProtKB-KW"/>
</dbReference>
<evidence type="ECO:0000256" key="9">
    <source>
        <dbReference type="ARBA" id="ARBA00023134"/>
    </source>
</evidence>
<dbReference type="HAMAP" id="MF_01218_B">
    <property type="entry name" value="Upp_B"/>
    <property type="match status" value="1"/>
</dbReference>
<keyword evidence="7 15" id="KW-0547">Nucleotide-binding</keyword>
<evidence type="ECO:0000256" key="11">
    <source>
        <dbReference type="ARBA" id="ARBA00052919"/>
    </source>
</evidence>
<evidence type="ECO:0000256" key="4">
    <source>
        <dbReference type="ARBA" id="ARBA00022533"/>
    </source>
</evidence>
<proteinExistence type="inferred from homology"/>
<feature type="domain" description="Phosphoribosyltransferase" evidence="16">
    <location>
        <begin position="6"/>
        <end position="207"/>
    </location>
</feature>
<evidence type="ECO:0000256" key="14">
    <source>
        <dbReference type="ARBA" id="ARBA00079807"/>
    </source>
</evidence>
<dbReference type="AlphaFoldDB" id="A0A7G9QV06"/>
<evidence type="ECO:0000256" key="3">
    <source>
        <dbReference type="ARBA" id="ARBA00011894"/>
    </source>
</evidence>
<feature type="binding site" evidence="15">
    <location>
        <position position="193"/>
    </location>
    <ligand>
        <name>uracil</name>
        <dbReference type="ChEBI" id="CHEBI:17568"/>
    </ligand>
</feature>
<keyword evidence="8 15" id="KW-0460">Magnesium</keyword>
<dbReference type="PANTHER" id="PTHR32315">
    <property type="entry name" value="ADENINE PHOSPHORIBOSYLTRANSFERASE"/>
    <property type="match status" value="1"/>
</dbReference>
<dbReference type="GO" id="GO:0004845">
    <property type="term" value="F:uracil phosphoribosyltransferase activity"/>
    <property type="evidence" value="ECO:0007669"/>
    <property type="project" value="UniProtKB-UniRule"/>
</dbReference>
<keyword evidence="4 15" id="KW-0021">Allosteric enzyme</keyword>
<dbReference type="EC" id="2.4.2.9" evidence="3 15"/>